<proteinExistence type="predicted"/>
<feature type="coiled-coil region" evidence="1">
    <location>
        <begin position="86"/>
        <end position="123"/>
    </location>
</feature>
<dbReference type="AlphaFoldDB" id="A0A2W1JGQ4"/>
<evidence type="ECO:0000313" key="4">
    <source>
        <dbReference type="Proteomes" id="UP000248857"/>
    </source>
</evidence>
<dbReference type="Proteomes" id="UP000248857">
    <property type="component" value="Unassembled WGS sequence"/>
</dbReference>
<accession>A0A2W1JGQ4</accession>
<evidence type="ECO:0000256" key="1">
    <source>
        <dbReference type="SAM" id="Coils"/>
    </source>
</evidence>
<sequence length="125" mass="14270">MSDALERQREKRQQKKAVPARDTSLMGQRPIEAEEAPVPSVKALPEKNTELGPRRYIAFSEDIDEEVQKQCGKMGLPVYIEALYELVREAGQLEEAKARADRIKEERKQSAHLQRLRTQLENLGG</sequence>
<name>A0A2W1JGQ4_9CYAN</name>
<keyword evidence="4" id="KW-1185">Reference proteome</keyword>
<feature type="region of interest" description="Disordered" evidence="2">
    <location>
        <begin position="1"/>
        <end position="49"/>
    </location>
</feature>
<protein>
    <submittedName>
        <fullName evidence="3">Uncharacterized protein</fullName>
    </submittedName>
</protein>
<gene>
    <name evidence="3" type="ORF">C1752_08947</name>
</gene>
<dbReference type="EMBL" id="PQWO01000027">
    <property type="protein sequence ID" value="PZD70805.1"/>
    <property type="molecule type" value="Genomic_DNA"/>
</dbReference>
<comment type="caution">
    <text evidence="3">The sequence shown here is derived from an EMBL/GenBank/DDBJ whole genome shotgun (WGS) entry which is preliminary data.</text>
</comment>
<keyword evidence="1" id="KW-0175">Coiled coil</keyword>
<organism evidence="3 4">
    <name type="scientific">Acaryochloris thomasi RCC1774</name>
    <dbReference type="NCBI Taxonomy" id="1764569"/>
    <lineage>
        <taxon>Bacteria</taxon>
        <taxon>Bacillati</taxon>
        <taxon>Cyanobacteriota</taxon>
        <taxon>Cyanophyceae</taxon>
        <taxon>Acaryochloridales</taxon>
        <taxon>Acaryochloridaceae</taxon>
        <taxon>Acaryochloris</taxon>
        <taxon>Acaryochloris thomasi</taxon>
    </lineage>
</organism>
<feature type="compositionally biased region" description="Basic and acidic residues" evidence="2">
    <location>
        <begin position="1"/>
        <end position="11"/>
    </location>
</feature>
<reference evidence="3 4" key="1">
    <citation type="journal article" date="2018" name="Sci. Rep.">
        <title>A novel species of the marine cyanobacterium Acaryochloris with a unique pigment content and lifestyle.</title>
        <authorList>
            <person name="Partensky F."/>
            <person name="Six C."/>
            <person name="Ratin M."/>
            <person name="Garczarek L."/>
            <person name="Vaulot D."/>
            <person name="Probert I."/>
            <person name="Calteau A."/>
            <person name="Gourvil P."/>
            <person name="Marie D."/>
            <person name="Grebert T."/>
            <person name="Bouchier C."/>
            <person name="Le Panse S."/>
            <person name="Gachenot M."/>
            <person name="Rodriguez F."/>
            <person name="Garrido J.L."/>
        </authorList>
    </citation>
    <scope>NUCLEOTIDE SEQUENCE [LARGE SCALE GENOMIC DNA]</scope>
    <source>
        <strain evidence="3 4">RCC1774</strain>
    </source>
</reference>
<dbReference type="RefSeq" id="WP_110988635.1">
    <property type="nucleotide sequence ID" value="NZ_CAWNWM010000027.1"/>
</dbReference>
<evidence type="ECO:0000256" key="2">
    <source>
        <dbReference type="SAM" id="MobiDB-lite"/>
    </source>
</evidence>
<evidence type="ECO:0000313" key="3">
    <source>
        <dbReference type="EMBL" id="PZD70805.1"/>
    </source>
</evidence>